<dbReference type="InterPro" id="IPR010771">
    <property type="entry name" value="IgaA"/>
</dbReference>
<comment type="similarity">
    <text evidence="2">Belongs to the IgaA family.</text>
</comment>
<dbReference type="GO" id="GO:0005886">
    <property type="term" value="C:plasma membrane"/>
    <property type="evidence" value="ECO:0007669"/>
    <property type="project" value="UniProtKB-SubCell"/>
</dbReference>
<evidence type="ECO:0000256" key="5">
    <source>
        <dbReference type="ARBA" id="ARBA00022692"/>
    </source>
</evidence>
<keyword evidence="5 8" id="KW-0812">Transmembrane</keyword>
<dbReference type="Pfam" id="PF07095">
    <property type="entry name" value="IgaA"/>
    <property type="match status" value="1"/>
</dbReference>
<dbReference type="EMBL" id="CP060201">
    <property type="protein sequence ID" value="QNH79941.1"/>
    <property type="molecule type" value="Genomic_DNA"/>
</dbReference>
<gene>
    <name evidence="9" type="ORF">GGI48_12525</name>
</gene>
<sequence length="146" mass="16075">MNLFFTLVTLALGVFSLVSVVIYLSRRAKYRMNLQDLRLHGKPHRRITQAELDELAKQTASLQRIQGSGGMSYEPISDSVYLISGGTASDGLELQVQSVKHMSIAGIPVEFPFPMESFLADNNQAEVVIAKQFAVVIGLNGHRLAQ</sequence>
<dbReference type="RefSeq" id="WP_016962659.1">
    <property type="nucleotide sequence ID" value="NZ_CP060201.1"/>
</dbReference>
<evidence type="ECO:0000256" key="3">
    <source>
        <dbReference type="ARBA" id="ARBA00022475"/>
    </source>
</evidence>
<keyword evidence="7 8" id="KW-0472">Membrane</keyword>
<accession>A0A7G8YES4</accession>
<dbReference type="AlphaFoldDB" id="A0A7G8YES4"/>
<keyword evidence="6 8" id="KW-1133">Transmembrane helix</keyword>
<protein>
    <submittedName>
        <fullName evidence="9">Intracellular growth attenuator family protein</fullName>
    </submittedName>
</protein>
<evidence type="ECO:0000313" key="9">
    <source>
        <dbReference type="EMBL" id="QNH79941.1"/>
    </source>
</evidence>
<evidence type="ECO:0000256" key="8">
    <source>
        <dbReference type="SAM" id="Phobius"/>
    </source>
</evidence>
<proteinExistence type="inferred from homology"/>
<reference evidence="10" key="1">
    <citation type="journal article" date="2020" name="Microbiol. Resour. Announc.">
        <title>Complete genome sequences of four natural Pseudomonas isolates that catabolize a wide range of aromatic compounds relevant to lignin valorization.</title>
        <authorList>
            <person name="Hatmaker E.A."/>
            <person name="Presley G."/>
            <person name="Cannon O."/>
            <person name="Guss A.M."/>
            <person name="Elkins J.G."/>
        </authorList>
    </citation>
    <scope>NUCLEOTIDE SEQUENCE [LARGE SCALE GENOMIC DNA]</scope>
    <source>
        <strain evidence="10">H1F5C</strain>
    </source>
</reference>
<evidence type="ECO:0000256" key="6">
    <source>
        <dbReference type="ARBA" id="ARBA00022989"/>
    </source>
</evidence>
<evidence type="ECO:0000313" key="10">
    <source>
        <dbReference type="Proteomes" id="UP000515277"/>
    </source>
</evidence>
<evidence type="ECO:0000256" key="1">
    <source>
        <dbReference type="ARBA" id="ARBA00004429"/>
    </source>
</evidence>
<organism evidence="9 10">
    <name type="scientific">Pseudomonas protegens</name>
    <dbReference type="NCBI Taxonomy" id="380021"/>
    <lineage>
        <taxon>Bacteria</taxon>
        <taxon>Pseudomonadati</taxon>
        <taxon>Pseudomonadota</taxon>
        <taxon>Gammaproteobacteria</taxon>
        <taxon>Pseudomonadales</taxon>
        <taxon>Pseudomonadaceae</taxon>
        <taxon>Pseudomonas</taxon>
    </lineage>
</organism>
<comment type="subcellular location">
    <subcellularLocation>
        <location evidence="1">Cell inner membrane</location>
        <topology evidence="1">Multi-pass membrane protein</topology>
    </subcellularLocation>
</comment>
<evidence type="ECO:0000256" key="2">
    <source>
        <dbReference type="ARBA" id="ARBA00009494"/>
    </source>
</evidence>
<dbReference type="Proteomes" id="UP000515277">
    <property type="component" value="Chromosome"/>
</dbReference>
<evidence type="ECO:0000256" key="7">
    <source>
        <dbReference type="ARBA" id="ARBA00023136"/>
    </source>
</evidence>
<keyword evidence="3" id="KW-1003">Cell membrane</keyword>
<evidence type="ECO:0000256" key="4">
    <source>
        <dbReference type="ARBA" id="ARBA00022519"/>
    </source>
</evidence>
<feature type="transmembrane region" description="Helical" evidence="8">
    <location>
        <begin position="6"/>
        <end position="24"/>
    </location>
</feature>
<name>A0A7G8YES4_9PSED</name>
<keyword evidence="4" id="KW-0997">Cell inner membrane</keyword>